<gene>
    <name evidence="3" type="primary">uspA</name>
    <name evidence="3" type="ORF">GCM10011514_23650</name>
</gene>
<feature type="domain" description="UspA" evidence="2">
    <location>
        <begin position="146"/>
        <end position="266"/>
    </location>
</feature>
<dbReference type="PANTHER" id="PTHR46268:SF6">
    <property type="entry name" value="UNIVERSAL STRESS PROTEIN UP12"/>
    <property type="match status" value="1"/>
</dbReference>
<dbReference type="SUPFAM" id="SSF52402">
    <property type="entry name" value="Adenine nucleotide alpha hydrolases-like"/>
    <property type="match status" value="2"/>
</dbReference>
<comment type="similarity">
    <text evidence="1">Belongs to the universal stress protein A family.</text>
</comment>
<dbReference type="EMBL" id="BMKK01000004">
    <property type="protein sequence ID" value="GGD58939.1"/>
    <property type="molecule type" value="Genomic_DNA"/>
</dbReference>
<dbReference type="InterPro" id="IPR006016">
    <property type="entry name" value="UspA"/>
</dbReference>
<dbReference type="InterPro" id="IPR006015">
    <property type="entry name" value="Universal_stress_UspA"/>
</dbReference>
<proteinExistence type="inferred from homology"/>
<protein>
    <submittedName>
        <fullName evidence="3">Universal stress protein UspA</fullName>
    </submittedName>
</protein>
<dbReference type="Proteomes" id="UP000609064">
    <property type="component" value="Unassembled WGS sequence"/>
</dbReference>
<dbReference type="PANTHER" id="PTHR46268">
    <property type="entry name" value="STRESS RESPONSE PROTEIN NHAX"/>
    <property type="match status" value="1"/>
</dbReference>
<comment type="caution">
    <text evidence="3">The sequence shown here is derived from an EMBL/GenBank/DDBJ whole genome shotgun (WGS) entry which is preliminary data.</text>
</comment>
<dbReference type="CDD" id="cd00293">
    <property type="entry name" value="USP-like"/>
    <property type="match status" value="2"/>
</dbReference>
<dbReference type="Pfam" id="PF00582">
    <property type="entry name" value="Usp"/>
    <property type="match status" value="2"/>
</dbReference>
<keyword evidence="4" id="KW-1185">Reference proteome</keyword>
<evidence type="ECO:0000313" key="4">
    <source>
        <dbReference type="Proteomes" id="UP000609064"/>
    </source>
</evidence>
<accession>A0A917DR31</accession>
<reference evidence="3" key="1">
    <citation type="journal article" date="2014" name="Int. J. Syst. Evol. Microbiol.">
        <title>Complete genome sequence of Corynebacterium casei LMG S-19264T (=DSM 44701T), isolated from a smear-ripened cheese.</title>
        <authorList>
            <consortium name="US DOE Joint Genome Institute (JGI-PGF)"/>
            <person name="Walter F."/>
            <person name="Albersmeier A."/>
            <person name="Kalinowski J."/>
            <person name="Ruckert C."/>
        </authorList>
    </citation>
    <scope>NUCLEOTIDE SEQUENCE</scope>
    <source>
        <strain evidence="3">CGMCC 1.15958</strain>
    </source>
</reference>
<name>A0A917DR31_9BACT</name>
<reference evidence="3" key="2">
    <citation type="submission" date="2020-09" db="EMBL/GenBank/DDBJ databases">
        <authorList>
            <person name="Sun Q."/>
            <person name="Zhou Y."/>
        </authorList>
    </citation>
    <scope>NUCLEOTIDE SEQUENCE</scope>
    <source>
        <strain evidence="3">CGMCC 1.15958</strain>
    </source>
</reference>
<evidence type="ECO:0000313" key="3">
    <source>
        <dbReference type="EMBL" id="GGD58939.1"/>
    </source>
</evidence>
<dbReference type="RefSeq" id="WP_188766293.1">
    <property type="nucleotide sequence ID" value="NZ_BMKK01000004.1"/>
</dbReference>
<evidence type="ECO:0000256" key="1">
    <source>
        <dbReference type="ARBA" id="ARBA00008791"/>
    </source>
</evidence>
<evidence type="ECO:0000259" key="2">
    <source>
        <dbReference type="Pfam" id="PF00582"/>
    </source>
</evidence>
<sequence>MKKILLPTDFSKASERAIHYALAMFNDTACEFTLLNTYTTNTQPEIAMYVLDDLKINAENLMEKFLKGLKQFDNESFHTFKTEYMPVSAASAIEILNQTHQYDLVVLGASGAGNNLFFGSVATDVVRNVSANTLVIPANAVISPLKNVVMAVDYNQVSDLKVFDNLKDLLARKDAQLTLLTVLKDNQSADELDGLAKYEYHNYFNDVKVNDYYIKNSDVEKGIKEFLDIHRADLLVMVSRHHSFLDVIFNRSVTRKFAYHPSVPLLSIYDEVAAPFINEAEIVTF</sequence>
<dbReference type="AlphaFoldDB" id="A0A917DR31"/>
<dbReference type="PRINTS" id="PR01438">
    <property type="entry name" value="UNVRSLSTRESS"/>
</dbReference>
<dbReference type="Gene3D" id="3.40.50.12370">
    <property type="match status" value="1"/>
</dbReference>
<feature type="domain" description="UspA" evidence="2">
    <location>
        <begin position="1"/>
        <end position="137"/>
    </location>
</feature>
<organism evidence="3 4">
    <name type="scientific">Emticicia aquatilis</name>
    <dbReference type="NCBI Taxonomy" id="1537369"/>
    <lineage>
        <taxon>Bacteria</taxon>
        <taxon>Pseudomonadati</taxon>
        <taxon>Bacteroidota</taxon>
        <taxon>Cytophagia</taxon>
        <taxon>Cytophagales</taxon>
        <taxon>Leadbetterellaceae</taxon>
        <taxon>Emticicia</taxon>
    </lineage>
</organism>